<dbReference type="PROSITE" id="PS51658">
    <property type="entry name" value="BFN"/>
    <property type="match status" value="1"/>
</dbReference>
<dbReference type="Proteomes" id="UP000321827">
    <property type="component" value="Unassembled WGS sequence"/>
</dbReference>
<evidence type="ECO:0000259" key="1">
    <source>
        <dbReference type="PROSITE" id="PS51658"/>
    </source>
</evidence>
<dbReference type="OrthoDB" id="9788698at2"/>
<dbReference type="RefSeq" id="WP_147146536.1">
    <property type="nucleotide sequence ID" value="NZ_BJXN01000006.1"/>
</dbReference>
<dbReference type="Pfam" id="PF02577">
    <property type="entry name" value="BFN_dom"/>
    <property type="match status" value="1"/>
</dbReference>
<name>A0A511RIW5_9DEIN</name>
<sequence>MVKAKLENLGVEAQSGNVVALLRAETGELLPIWIGPLEAQNIAVALAGEKPPRPLTPDLLLSVLEMLGGQLKRVEITELKDGTYFARLVVDHRGIEYEIDARPSDAMALAVRTGAEILVDEKVLAEGKIDEANFEPHGPTPEA</sequence>
<feature type="domain" description="BFN" evidence="1">
    <location>
        <begin position="1"/>
        <end position="131"/>
    </location>
</feature>
<evidence type="ECO:0000313" key="2">
    <source>
        <dbReference type="EMBL" id="GEM89583.1"/>
    </source>
</evidence>
<dbReference type="AlphaFoldDB" id="A0A511RIW5"/>
<protein>
    <recommendedName>
        <fullName evidence="1">BFN domain-containing protein</fullName>
    </recommendedName>
</protein>
<dbReference type="PANTHER" id="PTHR15160">
    <property type="entry name" value="VON HIPPEL-LINDAU PROTEIN"/>
    <property type="match status" value="1"/>
</dbReference>
<organism evidence="2 3">
    <name type="scientific">Oceanithermus desulfurans NBRC 100063</name>
    <dbReference type="NCBI Taxonomy" id="1227550"/>
    <lineage>
        <taxon>Bacteria</taxon>
        <taxon>Thermotogati</taxon>
        <taxon>Deinococcota</taxon>
        <taxon>Deinococci</taxon>
        <taxon>Thermales</taxon>
        <taxon>Thermaceae</taxon>
        <taxon>Oceanithermus</taxon>
    </lineage>
</organism>
<comment type="caution">
    <text evidence="2">The sequence shown here is derived from an EMBL/GenBank/DDBJ whole genome shotgun (WGS) entry which is preliminary data.</text>
</comment>
<accession>A0A511RIW5</accession>
<reference evidence="2 3" key="1">
    <citation type="submission" date="2019-07" db="EMBL/GenBank/DDBJ databases">
        <title>Whole genome shotgun sequence of Oceanithermus desulfurans NBRC 100063.</title>
        <authorList>
            <person name="Hosoyama A."/>
            <person name="Uohara A."/>
            <person name="Ohji S."/>
            <person name="Ichikawa N."/>
        </authorList>
    </citation>
    <scope>NUCLEOTIDE SEQUENCE [LARGE SCALE GENOMIC DNA]</scope>
    <source>
        <strain evidence="2 3">NBRC 100063</strain>
    </source>
</reference>
<dbReference type="SUPFAM" id="SSF103256">
    <property type="entry name" value="Hypothetical protein TM0160"/>
    <property type="match status" value="1"/>
</dbReference>
<proteinExistence type="predicted"/>
<dbReference type="EMBL" id="BJXN01000006">
    <property type="protein sequence ID" value="GEM89583.1"/>
    <property type="molecule type" value="Genomic_DNA"/>
</dbReference>
<dbReference type="InterPro" id="IPR003729">
    <property type="entry name" value="Bi_nuclease_dom"/>
</dbReference>
<gene>
    <name evidence="2" type="ORF">ODE01S_10170</name>
</gene>
<evidence type="ECO:0000313" key="3">
    <source>
        <dbReference type="Proteomes" id="UP000321827"/>
    </source>
</evidence>
<dbReference type="GO" id="GO:0004518">
    <property type="term" value="F:nuclease activity"/>
    <property type="evidence" value="ECO:0007669"/>
    <property type="project" value="InterPro"/>
</dbReference>
<dbReference type="Gene3D" id="3.10.690.10">
    <property type="entry name" value="Bifunctional nuclease domain"/>
    <property type="match status" value="1"/>
</dbReference>
<dbReference type="PANTHER" id="PTHR15160:SF1">
    <property type="entry name" value="VON HIPPEL-LINDAU DISEASE TUMOR SUPPRESSOR"/>
    <property type="match status" value="1"/>
</dbReference>
<dbReference type="InterPro" id="IPR036104">
    <property type="entry name" value="BFN_sf"/>
</dbReference>